<sequence>MNVRNVGENIMNKKITIIEIAEMAEVSTATVSRVINNTGKVETGKKEKILELIEKYDYRPNQIAKALQARKSNTIGFVVPHINSPYYAGIFYETEIAAKKRGYTLLLCNSEADKRLESNILDTFVSANVRAIVFMGGRLDDMSIDKKYINEIEKINKKIPIISCVDIPELNCAQVYQEQKISADELLKHLSKEGYKDIALLGGYANIRTTAKRRKEIIENADRYGISIRKDIIESDYSVEGGNVAMQELLKSPQLPEAIICINDLVAIGALSETYKSNVKVPDDIAISGYDNLDISSFIFPGITTIACDYKAYAEAIVDMIQNIDNIAKNTRRTVQANLIVRGSTKRNA</sequence>
<keyword evidence="2" id="KW-0238">DNA-binding</keyword>
<dbReference type="Proteomes" id="UP000018227">
    <property type="component" value="Unassembled WGS sequence"/>
</dbReference>
<dbReference type="AlphaFoldDB" id="V2Y5C0"/>
<dbReference type="EMBL" id="ACIL03000013">
    <property type="protein sequence ID" value="ESL02901.1"/>
    <property type="molecule type" value="Genomic_DNA"/>
</dbReference>
<dbReference type="PROSITE" id="PS00356">
    <property type="entry name" value="HTH_LACI_1"/>
    <property type="match status" value="1"/>
</dbReference>
<dbReference type="STRING" id="592026.GCWU0000282_001771"/>
<protein>
    <submittedName>
        <fullName evidence="5">Transcriptional regulator, LacI family</fullName>
    </submittedName>
</protein>
<evidence type="ECO:0000256" key="1">
    <source>
        <dbReference type="ARBA" id="ARBA00023015"/>
    </source>
</evidence>
<accession>V2Y5C0</accession>
<feature type="domain" description="HTH lacI-type" evidence="4">
    <location>
        <begin position="15"/>
        <end position="69"/>
    </location>
</feature>
<keyword evidence="6" id="KW-1185">Reference proteome</keyword>
<dbReference type="InterPro" id="IPR000843">
    <property type="entry name" value="HTH_LacI"/>
</dbReference>
<dbReference type="InterPro" id="IPR010982">
    <property type="entry name" value="Lambda_DNA-bd_dom_sf"/>
</dbReference>
<organism evidence="5 6">
    <name type="scientific">Catonella morbi ATCC 51271</name>
    <dbReference type="NCBI Taxonomy" id="592026"/>
    <lineage>
        <taxon>Bacteria</taxon>
        <taxon>Bacillati</taxon>
        <taxon>Bacillota</taxon>
        <taxon>Clostridia</taxon>
        <taxon>Lachnospirales</taxon>
        <taxon>Lachnospiraceae</taxon>
        <taxon>Catonella</taxon>
    </lineage>
</organism>
<dbReference type="SUPFAM" id="SSF53822">
    <property type="entry name" value="Periplasmic binding protein-like I"/>
    <property type="match status" value="1"/>
</dbReference>
<proteinExistence type="predicted"/>
<keyword evidence="3" id="KW-0804">Transcription</keyword>
<keyword evidence="1" id="KW-0805">Transcription regulation</keyword>
<name>V2Y5C0_9FIRM</name>
<dbReference type="Gene3D" id="3.40.50.2300">
    <property type="match status" value="2"/>
</dbReference>
<dbReference type="InterPro" id="IPR028082">
    <property type="entry name" value="Peripla_BP_I"/>
</dbReference>
<dbReference type="Pfam" id="PF00356">
    <property type="entry name" value="LacI"/>
    <property type="match status" value="1"/>
</dbReference>
<dbReference type="GO" id="GO:0000976">
    <property type="term" value="F:transcription cis-regulatory region binding"/>
    <property type="evidence" value="ECO:0007669"/>
    <property type="project" value="TreeGrafter"/>
</dbReference>
<evidence type="ECO:0000256" key="3">
    <source>
        <dbReference type="ARBA" id="ARBA00023163"/>
    </source>
</evidence>
<reference evidence="5 6" key="1">
    <citation type="submission" date="2013-06" db="EMBL/GenBank/DDBJ databases">
        <authorList>
            <person name="Weinstock G."/>
            <person name="Sodergren E."/>
            <person name="Clifton S."/>
            <person name="Fulton L."/>
            <person name="Fulton B."/>
            <person name="Courtney L."/>
            <person name="Fronick C."/>
            <person name="Harrison M."/>
            <person name="Strong C."/>
            <person name="Farmer C."/>
            <person name="Delahaunty K."/>
            <person name="Markovic C."/>
            <person name="Hall O."/>
            <person name="Minx P."/>
            <person name="Tomlinson C."/>
            <person name="Mitreva M."/>
            <person name="Nelson J."/>
            <person name="Hou S."/>
            <person name="Wollam A."/>
            <person name="Pepin K.H."/>
            <person name="Johnson M."/>
            <person name="Bhonagiri V."/>
            <person name="Nash W.E."/>
            <person name="Warren W."/>
            <person name="Chinwalla A."/>
            <person name="Mardis E.R."/>
            <person name="Wilson R.K."/>
        </authorList>
    </citation>
    <scope>NUCLEOTIDE SEQUENCE [LARGE SCALE GENOMIC DNA]</scope>
    <source>
        <strain evidence="5 6">ATCC 51271</strain>
    </source>
</reference>
<dbReference type="HOGENOM" id="CLU_037628_6_2_9"/>
<dbReference type="SMART" id="SM00354">
    <property type="entry name" value="HTH_LACI"/>
    <property type="match status" value="1"/>
</dbReference>
<dbReference type="Gene3D" id="1.10.260.40">
    <property type="entry name" value="lambda repressor-like DNA-binding domains"/>
    <property type="match status" value="1"/>
</dbReference>
<dbReference type="eggNOG" id="COG1609">
    <property type="taxonomic scope" value="Bacteria"/>
</dbReference>
<evidence type="ECO:0000259" key="4">
    <source>
        <dbReference type="PROSITE" id="PS50932"/>
    </source>
</evidence>
<dbReference type="GO" id="GO:0003700">
    <property type="term" value="F:DNA-binding transcription factor activity"/>
    <property type="evidence" value="ECO:0007669"/>
    <property type="project" value="TreeGrafter"/>
</dbReference>
<dbReference type="CDD" id="cd01392">
    <property type="entry name" value="HTH_LacI"/>
    <property type="match status" value="1"/>
</dbReference>
<dbReference type="Pfam" id="PF00532">
    <property type="entry name" value="Peripla_BP_1"/>
    <property type="match status" value="1"/>
</dbReference>
<evidence type="ECO:0000313" key="5">
    <source>
        <dbReference type="EMBL" id="ESL02901.1"/>
    </source>
</evidence>
<dbReference type="InterPro" id="IPR001761">
    <property type="entry name" value="Peripla_BP/Lac1_sug-bd_dom"/>
</dbReference>
<dbReference type="PANTHER" id="PTHR30146">
    <property type="entry name" value="LACI-RELATED TRANSCRIPTIONAL REPRESSOR"/>
    <property type="match status" value="1"/>
</dbReference>
<dbReference type="PROSITE" id="PS50932">
    <property type="entry name" value="HTH_LACI_2"/>
    <property type="match status" value="1"/>
</dbReference>
<evidence type="ECO:0000313" key="6">
    <source>
        <dbReference type="Proteomes" id="UP000018227"/>
    </source>
</evidence>
<dbReference type="SUPFAM" id="SSF47413">
    <property type="entry name" value="lambda repressor-like DNA-binding domains"/>
    <property type="match status" value="1"/>
</dbReference>
<evidence type="ECO:0000256" key="2">
    <source>
        <dbReference type="ARBA" id="ARBA00023125"/>
    </source>
</evidence>
<dbReference type="CDD" id="cd06267">
    <property type="entry name" value="PBP1_LacI_sugar_binding-like"/>
    <property type="match status" value="1"/>
</dbReference>
<dbReference type="PANTHER" id="PTHR30146:SF150">
    <property type="entry name" value="ARABINOSE METABOLISM TRANSCRIPTIONAL REPRESSOR"/>
    <property type="match status" value="1"/>
</dbReference>
<comment type="caution">
    <text evidence="5">The sequence shown here is derived from an EMBL/GenBank/DDBJ whole genome shotgun (WGS) entry which is preliminary data.</text>
</comment>
<gene>
    <name evidence="5" type="ORF">GCWU0000282_001771</name>
</gene>